<dbReference type="STRING" id="1907941.BKE30_05615"/>
<evidence type="ECO:0000256" key="2">
    <source>
        <dbReference type="PIRSR" id="PIRSR602401-1"/>
    </source>
</evidence>
<evidence type="ECO:0000313" key="4">
    <source>
        <dbReference type="Proteomes" id="UP000192132"/>
    </source>
</evidence>
<dbReference type="OrthoDB" id="9764248at2"/>
<evidence type="ECO:0000313" key="3">
    <source>
        <dbReference type="EMBL" id="ONG41322.1"/>
    </source>
</evidence>
<protein>
    <recommendedName>
        <fullName evidence="5">Cytochrome P450</fullName>
    </recommendedName>
</protein>
<evidence type="ECO:0008006" key="5">
    <source>
        <dbReference type="Google" id="ProtNLM"/>
    </source>
</evidence>
<dbReference type="InterPro" id="IPR002401">
    <property type="entry name" value="Cyt_P450_E_grp-I"/>
</dbReference>
<dbReference type="GO" id="GO:0016705">
    <property type="term" value="F:oxidoreductase activity, acting on paired donors, with incorporation or reduction of molecular oxygen"/>
    <property type="evidence" value="ECO:0007669"/>
    <property type="project" value="InterPro"/>
</dbReference>
<comment type="caution">
    <text evidence="3">The sequence shown here is derived from an EMBL/GenBank/DDBJ whole genome shotgun (WGS) entry which is preliminary data.</text>
</comment>
<dbReference type="PANTHER" id="PTHR24305">
    <property type="entry name" value="CYTOCHROME P450"/>
    <property type="match status" value="1"/>
</dbReference>
<gene>
    <name evidence="3" type="ORF">BKE30_05615</name>
</gene>
<comment type="cofactor">
    <cofactor evidence="2">
        <name>heme</name>
        <dbReference type="ChEBI" id="CHEBI:30413"/>
    </cofactor>
</comment>
<keyword evidence="2" id="KW-0408">Iron</keyword>
<dbReference type="AlphaFoldDB" id="A0A1S8CWV5"/>
<organism evidence="3 4">
    <name type="scientific">Alkanindiges hydrocarboniclasticus</name>
    <dbReference type="NCBI Taxonomy" id="1907941"/>
    <lineage>
        <taxon>Bacteria</taxon>
        <taxon>Pseudomonadati</taxon>
        <taxon>Pseudomonadota</taxon>
        <taxon>Gammaproteobacteria</taxon>
        <taxon>Moraxellales</taxon>
        <taxon>Moraxellaceae</taxon>
        <taxon>Alkanindiges</taxon>
    </lineage>
</organism>
<dbReference type="SUPFAM" id="SSF48264">
    <property type="entry name" value="Cytochrome P450"/>
    <property type="match status" value="1"/>
</dbReference>
<evidence type="ECO:0000256" key="1">
    <source>
        <dbReference type="ARBA" id="ARBA00010617"/>
    </source>
</evidence>
<comment type="similarity">
    <text evidence="1">Belongs to the cytochrome P450 family.</text>
</comment>
<dbReference type="GO" id="GO:0020037">
    <property type="term" value="F:heme binding"/>
    <property type="evidence" value="ECO:0007669"/>
    <property type="project" value="InterPro"/>
</dbReference>
<dbReference type="InterPro" id="IPR036396">
    <property type="entry name" value="Cyt_P450_sf"/>
</dbReference>
<dbReference type="InterPro" id="IPR001128">
    <property type="entry name" value="Cyt_P450"/>
</dbReference>
<accession>A0A1S8CWV5</accession>
<dbReference type="PANTHER" id="PTHR24305:SF166">
    <property type="entry name" value="CYTOCHROME P450 12A4, MITOCHONDRIAL-RELATED"/>
    <property type="match status" value="1"/>
</dbReference>
<name>A0A1S8CWV5_9GAMM</name>
<dbReference type="Proteomes" id="UP000192132">
    <property type="component" value="Unassembled WGS sequence"/>
</dbReference>
<dbReference type="Gene3D" id="1.10.630.10">
    <property type="entry name" value="Cytochrome P450"/>
    <property type="match status" value="1"/>
</dbReference>
<dbReference type="EMBL" id="MLCN01000013">
    <property type="protein sequence ID" value="ONG41322.1"/>
    <property type="molecule type" value="Genomic_DNA"/>
</dbReference>
<keyword evidence="4" id="KW-1185">Reference proteome</keyword>
<dbReference type="InterPro" id="IPR050121">
    <property type="entry name" value="Cytochrome_P450_monoxygenase"/>
</dbReference>
<proteinExistence type="inferred from homology"/>
<sequence length="452" mass="50811">MTTTNTLPHATLLESLKVFAQVLGPTWAKGVIIRRPAMVGIAESLGLDKHAVRYMQKLRDKYGNDPLLLRLPKSINYALVFMPEHVHRVLQETHQPFATDSREKHAALAHFQPHGVLISQDPERSKRRHFNEAVLDTALPVHRLADHFMGVIHEEASQLLNSLGYKQQLDWERFAISWFRIVRRVVFGNAARDDEQLTQLVNKLRGHANWAFMHPKNDKLQQQLHSRINHYIQLAAQSGSAPEPSLAALIASTPQDADTAPADQVAHWLFAFDPAGMTVFRALALLASHPQQAAQAQTELKANTGSSRQYLPYLRACILEALRLWPTTPVILRQSKTATQWDSGMMPTNTGLIIYTPLLHRDDENLSYANTFAPEVWLDQQHTTTAQQWPLLPFSDGPAVCPARNLVLLLTSNMLAQLLESGALELRSSRLSPKLPLPGTLSPYRLRFKVKG</sequence>
<dbReference type="GO" id="GO:0004497">
    <property type="term" value="F:monooxygenase activity"/>
    <property type="evidence" value="ECO:0007669"/>
    <property type="project" value="InterPro"/>
</dbReference>
<dbReference type="PRINTS" id="PR00463">
    <property type="entry name" value="EP450I"/>
</dbReference>
<keyword evidence="2" id="KW-0349">Heme</keyword>
<reference evidence="3 4" key="1">
    <citation type="submission" date="2016-10" db="EMBL/GenBank/DDBJ databases">
        <title>Draft Genome sequence of Alkanindiges sp. strain H1.</title>
        <authorList>
            <person name="Subhash Y."/>
            <person name="Lee S."/>
        </authorList>
    </citation>
    <scope>NUCLEOTIDE SEQUENCE [LARGE SCALE GENOMIC DNA]</scope>
    <source>
        <strain evidence="3 4">H1</strain>
    </source>
</reference>
<feature type="binding site" description="axial binding residue" evidence="2">
    <location>
        <position position="401"/>
    </location>
    <ligand>
        <name>heme</name>
        <dbReference type="ChEBI" id="CHEBI:30413"/>
    </ligand>
    <ligandPart>
        <name>Fe</name>
        <dbReference type="ChEBI" id="CHEBI:18248"/>
    </ligandPart>
</feature>
<keyword evidence="2" id="KW-0479">Metal-binding</keyword>
<dbReference type="Pfam" id="PF00067">
    <property type="entry name" value="p450"/>
    <property type="match status" value="1"/>
</dbReference>
<dbReference type="GO" id="GO:0005506">
    <property type="term" value="F:iron ion binding"/>
    <property type="evidence" value="ECO:0007669"/>
    <property type="project" value="InterPro"/>
</dbReference>